<protein>
    <submittedName>
        <fullName evidence="2">Uncharacterized protein</fullName>
    </submittedName>
</protein>
<accession>A0A6A5ZRD6</accession>
<name>A0A6A5ZRD6_9PLEO</name>
<reference evidence="2" key="1">
    <citation type="journal article" date="2020" name="Stud. Mycol.">
        <title>101 Dothideomycetes genomes: a test case for predicting lifestyles and emergence of pathogens.</title>
        <authorList>
            <person name="Haridas S."/>
            <person name="Albert R."/>
            <person name="Binder M."/>
            <person name="Bloem J."/>
            <person name="Labutti K."/>
            <person name="Salamov A."/>
            <person name="Andreopoulos B."/>
            <person name="Baker S."/>
            <person name="Barry K."/>
            <person name="Bills G."/>
            <person name="Bluhm B."/>
            <person name="Cannon C."/>
            <person name="Castanera R."/>
            <person name="Culley D."/>
            <person name="Daum C."/>
            <person name="Ezra D."/>
            <person name="Gonzalez J."/>
            <person name="Henrissat B."/>
            <person name="Kuo A."/>
            <person name="Liang C."/>
            <person name="Lipzen A."/>
            <person name="Lutzoni F."/>
            <person name="Magnuson J."/>
            <person name="Mondo S."/>
            <person name="Nolan M."/>
            <person name="Ohm R."/>
            <person name="Pangilinan J."/>
            <person name="Park H.-J."/>
            <person name="Ramirez L."/>
            <person name="Alfaro M."/>
            <person name="Sun H."/>
            <person name="Tritt A."/>
            <person name="Yoshinaga Y."/>
            <person name="Zwiers L.-H."/>
            <person name="Turgeon B."/>
            <person name="Goodwin S."/>
            <person name="Spatafora J."/>
            <person name="Crous P."/>
            <person name="Grigoriev I."/>
        </authorList>
    </citation>
    <scope>NUCLEOTIDE SEQUENCE</scope>
    <source>
        <strain evidence="2">CBS 627.86</strain>
    </source>
</reference>
<feature type="compositionally biased region" description="Acidic residues" evidence="1">
    <location>
        <begin position="245"/>
        <end position="255"/>
    </location>
</feature>
<feature type="region of interest" description="Disordered" evidence="1">
    <location>
        <begin position="78"/>
        <end position="99"/>
    </location>
</feature>
<dbReference type="OrthoDB" id="411785at2759"/>
<gene>
    <name evidence="2" type="ORF">BDV96DRAFT_641465</name>
</gene>
<evidence type="ECO:0000256" key="1">
    <source>
        <dbReference type="SAM" id="MobiDB-lite"/>
    </source>
</evidence>
<evidence type="ECO:0000313" key="2">
    <source>
        <dbReference type="EMBL" id="KAF2120811.1"/>
    </source>
</evidence>
<dbReference type="InterPro" id="IPR029063">
    <property type="entry name" value="SAM-dependent_MTases_sf"/>
</dbReference>
<evidence type="ECO:0000313" key="3">
    <source>
        <dbReference type="Proteomes" id="UP000799770"/>
    </source>
</evidence>
<dbReference type="Gene3D" id="3.40.50.150">
    <property type="entry name" value="Vaccinia Virus protein VP39"/>
    <property type="match status" value="1"/>
</dbReference>
<feature type="compositionally biased region" description="Basic and acidic residues" evidence="1">
    <location>
        <begin position="83"/>
        <end position="96"/>
    </location>
</feature>
<dbReference type="EMBL" id="ML977313">
    <property type="protein sequence ID" value="KAF2120811.1"/>
    <property type="molecule type" value="Genomic_DNA"/>
</dbReference>
<keyword evidence="3" id="KW-1185">Reference proteome</keyword>
<dbReference type="AlphaFoldDB" id="A0A6A5ZRD6"/>
<organism evidence="2 3">
    <name type="scientific">Lophiotrema nucula</name>
    <dbReference type="NCBI Taxonomy" id="690887"/>
    <lineage>
        <taxon>Eukaryota</taxon>
        <taxon>Fungi</taxon>
        <taxon>Dikarya</taxon>
        <taxon>Ascomycota</taxon>
        <taxon>Pezizomycotina</taxon>
        <taxon>Dothideomycetes</taxon>
        <taxon>Pleosporomycetidae</taxon>
        <taxon>Pleosporales</taxon>
        <taxon>Lophiotremataceae</taxon>
        <taxon>Lophiotrema</taxon>
    </lineage>
</organism>
<sequence length="335" mass="37112">MPPQPLSFGSQEYWDKRFTSNSNPFEWLEAPTALDPYIVEAIKHSSEAQPDLLHIGCGTTINIGKQREVDIFDVAEGGNSVEDPAKRTSHEQRSKLDPVGSAVVQKAPSHMCWSAANLLSRSSLLEACEPATYSVIVDKSTSDSIACADDIYVPLPYELSTRASEHLPSKLSQSMEPIHPLHILAIHMALLARPKARWVALSYFADRYPFLHQHLSAKPNSSPKPAASCPSEPAGSSAHPSNIPVEDEEYDDEDEFDGEIGNDLDDIPQAFIDSGLPESSVLWRLLGKYEIEAPNQEPSNGNNCVAHRPKVLHWIYVLERTDVELFIRQSYEAAN</sequence>
<feature type="region of interest" description="Disordered" evidence="1">
    <location>
        <begin position="219"/>
        <end position="255"/>
    </location>
</feature>
<dbReference type="Proteomes" id="UP000799770">
    <property type="component" value="Unassembled WGS sequence"/>
</dbReference>
<proteinExistence type="predicted"/>